<dbReference type="SMART" id="SM00829">
    <property type="entry name" value="PKS_ER"/>
    <property type="match status" value="1"/>
</dbReference>
<gene>
    <name evidence="3" type="ORF">ACHAXA_005499</name>
</gene>
<feature type="compositionally biased region" description="Basic residues" evidence="1">
    <location>
        <begin position="169"/>
        <end position="179"/>
    </location>
</feature>
<protein>
    <recommendedName>
        <fullName evidence="2">Enoyl reductase (ER) domain-containing protein</fullName>
    </recommendedName>
</protein>
<feature type="region of interest" description="Disordered" evidence="1">
    <location>
        <begin position="372"/>
        <end position="400"/>
    </location>
</feature>
<dbReference type="Pfam" id="PF08240">
    <property type="entry name" value="ADH_N"/>
    <property type="match status" value="1"/>
</dbReference>
<accession>A0ABD3R7C0</accession>
<dbReference type="Proteomes" id="UP001530377">
    <property type="component" value="Unassembled WGS sequence"/>
</dbReference>
<proteinExistence type="predicted"/>
<feature type="compositionally biased region" description="Polar residues" evidence="1">
    <location>
        <begin position="11"/>
        <end position="20"/>
    </location>
</feature>
<feature type="compositionally biased region" description="Polar residues" evidence="1">
    <location>
        <begin position="453"/>
        <end position="469"/>
    </location>
</feature>
<dbReference type="PANTHER" id="PTHR43482">
    <property type="entry name" value="PROTEIN AST1-RELATED"/>
    <property type="match status" value="1"/>
</dbReference>
<dbReference type="InterPro" id="IPR020843">
    <property type="entry name" value="ER"/>
</dbReference>
<dbReference type="EMBL" id="JALLPB020000471">
    <property type="protein sequence ID" value="KAL3808774.1"/>
    <property type="molecule type" value="Genomic_DNA"/>
</dbReference>
<dbReference type="InterPro" id="IPR052585">
    <property type="entry name" value="Lipid_raft_assoc_Zn_ADH"/>
</dbReference>
<dbReference type="Gene3D" id="3.90.180.10">
    <property type="entry name" value="Medium-chain alcohol dehydrogenases, catalytic domain"/>
    <property type="match status" value="1"/>
</dbReference>
<reference evidence="3 4" key="1">
    <citation type="submission" date="2024-10" db="EMBL/GenBank/DDBJ databases">
        <title>Updated reference genomes for cyclostephanoid diatoms.</title>
        <authorList>
            <person name="Roberts W.R."/>
            <person name="Alverson A.J."/>
        </authorList>
    </citation>
    <scope>NUCLEOTIDE SEQUENCE [LARGE SCALE GENOMIC DNA]</scope>
    <source>
        <strain evidence="3 4">AJA228-03</strain>
    </source>
</reference>
<dbReference type="InterPro" id="IPR011032">
    <property type="entry name" value="GroES-like_sf"/>
</dbReference>
<keyword evidence="4" id="KW-1185">Reference proteome</keyword>
<dbReference type="InterPro" id="IPR036291">
    <property type="entry name" value="NAD(P)-bd_dom_sf"/>
</dbReference>
<feature type="domain" description="Enoyl reductase (ER)" evidence="2">
    <location>
        <begin position="613"/>
        <end position="938"/>
    </location>
</feature>
<comment type="caution">
    <text evidence="3">The sequence shown here is derived from an EMBL/GenBank/DDBJ whole genome shotgun (WGS) entry which is preliminary data.</text>
</comment>
<name>A0ABD3R7C0_9STRA</name>
<dbReference type="SUPFAM" id="SSF51735">
    <property type="entry name" value="NAD(P)-binding Rossmann-fold domains"/>
    <property type="match status" value="1"/>
</dbReference>
<dbReference type="SUPFAM" id="SSF50129">
    <property type="entry name" value="GroES-like"/>
    <property type="match status" value="1"/>
</dbReference>
<evidence type="ECO:0000259" key="2">
    <source>
        <dbReference type="SMART" id="SM00829"/>
    </source>
</evidence>
<dbReference type="InterPro" id="IPR013154">
    <property type="entry name" value="ADH-like_N"/>
</dbReference>
<feature type="region of interest" description="Disordered" evidence="1">
    <location>
        <begin position="1"/>
        <end position="35"/>
    </location>
</feature>
<dbReference type="AlphaFoldDB" id="A0ABD3R7C0"/>
<evidence type="ECO:0000313" key="4">
    <source>
        <dbReference type="Proteomes" id="UP001530377"/>
    </source>
</evidence>
<sequence>MGFFKKRGKQTVAQAFSPQASPARLPIHGKARNTNACTSDSGTIVTVSTKRRILVNPLVPNFETNHSNNTNEAVVAVYDPDSEEPKSPPQSFPSFGSSNLDEKGNDSKLGLRFQGVGRSVQPMSKDAPHQTREPVFMTHGQDLPSSTMVRDQGSARDDPPAHTVESANKKRSDKKHVSKANKNIYTSGSNSQKYDEISHGSRQNNARKYYDIEVGGKKVSASTDLSPVVIASASKASLGWFAPRSGLPLLRDKNDSREDESLKEYSISDESHSTAHSNIQQSDHRDDEPINLRDWNANYSSSHVDGCSVEYSTRDSMVDFVKNSFDQVDMSIHGTTSYCSCPLFESNDGDGDDFAEKMMVYTEHETITTKSVFEDGDEESSNNDFSIGEESFDNSGSSDGGISVSCSVSLDDRTFLSDGDGSMNTKKVEPSGWETWFGCGQGGDKDKEENEDTSMTSSDEGTYLTSSDDGTAFSEKPEEAMKDEKRLADGVDTIIANKVINGRSSALDPSKEQKYDSEGLLLPSSKPLRRVPSLVKSLMKVKGNGHSAEEKSVATESSRLLSMTPSDKTICSKKSMPKASMNSKVEVCDKLYVDKSLWDADERQRDLFCANHGGLETLTVRQYSNVPVPYAPDHVLVKVEASTVSARDCIVRAGGHLNTSSTPFVPGFQVVGRVCVLGDEVDPFKIRVGNRIAALLPSGGGNAKYVSVHFSLAIILSESANHDDIICLVANYMTAYQCLKLAKKDGVPLTNANVLITRASGPVGQALIELALQEGANVYATAHKMHEEHLTKLGTKWFSVNPEKWLPALESKMDVVVDLTIDGYESSYRALTDDGILICNVGDESKLQYLSKSDDNPGTTIWWSTLKAKLSWGRAIFYDLEESYRTNPRLFAHELHYLTCKLQRGEIRPKVAGRVTLNQVPKAQQLIEKGLPNGTVVCLPWKKLDPNQKVKVEKCG</sequence>
<feature type="region of interest" description="Disordered" evidence="1">
    <location>
        <begin position="80"/>
        <end position="202"/>
    </location>
</feature>
<feature type="region of interest" description="Disordered" evidence="1">
    <location>
        <begin position="249"/>
        <end position="291"/>
    </location>
</feature>
<dbReference type="PANTHER" id="PTHR43482:SF1">
    <property type="entry name" value="PROTEIN AST1-RELATED"/>
    <property type="match status" value="1"/>
</dbReference>
<dbReference type="Gene3D" id="3.40.50.720">
    <property type="entry name" value="NAD(P)-binding Rossmann-like Domain"/>
    <property type="match status" value="1"/>
</dbReference>
<feature type="compositionally biased region" description="Basic and acidic residues" evidence="1">
    <location>
        <begin position="282"/>
        <end position="291"/>
    </location>
</feature>
<organism evidence="3 4">
    <name type="scientific">Cyclostephanos tholiformis</name>
    <dbReference type="NCBI Taxonomy" id="382380"/>
    <lineage>
        <taxon>Eukaryota</taxon>
        <taxon>Sar</taxon>
        <taxon>Stramenopiles</taxon>
        <taxon>Ochrophyta</taxon>
        <taxon>Bacillariophyta</taxon>
        <taxon>Coscinodiscophyceae</taxon>
        <taxon>Thalassiosirophycidae</taxon>
        <taxon>Stephanodiscales</taxon>
        <taxon>Stephanodiscaceae</taxon>
        <taxon>Cyclostephanos</taxon>
    </lineage>
</organism>
<feature type="compositionally biased region" description="Polar residues" evidence="1">
    <location>
        <begin position="180"/>
        <end position="192"/>
    </location>
</feature>
<evidence type="ECO:0000256" key="1">
    <source>
        <dbReference type="SAM" id="MobiDB-lite"/>
    </source>
</evidence>
<feature type="region of interest" description="Disordered" evidence="1">
    <location>
        <begin position="417"/>
        <end position="482"/>
    </location>
</feature>
<feature type="compositionally biased region" description="Basic and acidic residues" evidence="1">
    <location>
        <begin position="250"/>
        <end position="263"/>
    </location>
</feature>
<evidence type="ECO:0000313" key="3">
    <source>
        <dbReference type="EMBL" id="KAL3808774.1"/>
    </source>
</evidence>